<proteinExistence type="predicted"/>
<organism evidence="2 3">
    <name type="scientific">Hyunsoonleella flava</name>
    <dbReference type="NCBI Taxonomy" id="2527939"/>
    <lineage>
        <taxon>Bacteria</taxon>
        <taxon>Pseudomonadati</taxon>
        <taxon>Bacteroidota</taxon>
        <taxon>Flavobacteriia</taxon>
        <taxon>Flavobacteriales</taxon>
        <taxon>Flavobacteriaceae</taxon>
    </lineage>
</organism>
<evidence type="ECO:0000313" key="3">
    <source>
        <dbReference type="Proteomes" id="UP000291142"/>
    </source>
</evidence>
<comment type="caution">
    <text evidence="2">The sequence shown here is derived from an EMBL/GenBank/DDBJ whole genome shotgun (WGS) entry which is preliminary data.</text>
</comment>
<reference evidence="2 3" key="1">
    <citation type="submission" date="2019-02" db="EMBL/GenBank/DDBJ databases">
        <title>Hyunsoonleella sp., isolated from marine sediment.</title>
        <authorList>
            <person name="Liu B.-T."/>
        </authorList>
    </citation>
    <scope>NUCLEOTIDE SEQUENCE [LARGE SCALE GENOMIC DNA]</scope>
    <source>
        <strain evidence="2 3">T58</strain>
    </source>
</reference>
<name>A0A4Q9FJZ7_9FLAO</name>
<keyword evidence="1" id="KW-0812">Transmembrane</keyword>
<keyword evidence="3" id="KW-1185">Reference proteome</keyword>
<dbReference type="RefSeq" id="WP_130963809.1">
    <property type="nucleotide sequence ID" value="NZ_SIRT01000004.1"/>
</dbReference>
<evidence type="ECO:0000256" key="1">
    <source>
        <dbReference type="SAM" id="Phobius"/>
    </source>
</evidence>
<keyword evidence="1" id="KW-1133">Transmembrane helix</keyword>
<accession>A0A4Q9FJZ7</accession>
<keyword evidence="1" id="KW-0472">Membrane</keyword>
<evidence type="ECO:0000313" key="2">
    <source>
        <dbReference type="EMBL" id="TBN04339.1"/>
    </source>
</evidence>
<sequence>MFNTRCLTSILEIFGAIGQQKDVIELSLGILVIKEQTNKLEYFKNGTGGIYFLFLFFIVTINQFT</sequence>
<dbReference type="AlphaFoldDB" id="A0A4Q9FJZ7"/>
<dbReference type="Proteomes" id="UP000291142">
    <property type="component" value="Unassembled WGS sequence"/>
</dbReference>
<gene>
    <name evidence="2" type="ORF">EYD45_06890</name>
</gene>
<protein>
    <submittedName>
        <fullName evidence="2">Uncharacterized protein</fullName>
    </submittedName>
</protein>
<dbReference type="EMBL" id="SIRT01000004">
    <property type="protein sequence ID" value="TBN04339.1"/>
    <property type="molecule type" value="Genomic_DNA"/>
</dbReference>
<feature type="transmembrane region" description="Helical" evidence="1">
    <location>
        <begin position="48"/>
        <end position="64"/>
    </location>
</feature>